<dbReference type="EMBL" id="JBBPBN010000026">
    <property type="protein sequence ID" value="KAK9008280.1"/>
    <property type="molecule type" value="Genomic_DNA"/>
</dbReference>
<reference evidence="1 2" key="1">
    <citation type="journal article" date="2024" name="G3 (Bethesda)">
        <title>Genome assembly of Hibiscus sabdariffa L. provides insights into metabolisms of medicinal natural products.</title>
        <authorList>
            <person name="Kim T."/>
        </authorList>
    </citation>
    <scope>NUCLEOTIDE SEQUENCE [LARGE SCALE GENOMIC DNA]</scope>
    <source>
        <strain evidence="1">TK-2024</strain>
        <tissue evidence="1">Old leaves</tissue>
    </source>
</reference>
<proteinExistence type="predicted"/>
<evidence type="ECO:0000313" key="2">
    <source>
        <dbReference type="Proteomes" id="UP001396334"/>
    </source>
</evidence>
<protein>
    <submittedName>
        <fullName evidence="1">Uncharacterized protein</fullName>
    </submittedName>
</protein>
<organism evidence="1 2">
    <name type="scientific">Hibiscus sabdariffa</name>
    <name type="common">roselle</name>
    <dbReference type="NCBI Taxonomy" id="183260"/>
    <lineage>
        <taxon>Eukaryota</taxon>
        <taxon>Viridiplantae</taxon>
        <taxon>Streptophyta</taxon>
        <taxon>Embryophyta</taxon>
        <taxon>Tracheophyta</taxon>
        <taxon>Spermatophyta</taxon>
        <taxon>Magnoliopsida</taxon>
        <taxon>eudicotyledons</taxon>
        <taxon>Gunneridae</taxon>
        <taxon>Pentapetalae</taxon>
        <taxon>rosids</taxon>
        <taxon>malvids</taxon>
        <taxon>Malvales</taxon>
        <taxon>Malvaceae</taxon>
        <taxon>Malvoideae</taxon>
        <taxon>Hibiscus</taxon>
    </lineage>
</organism>
<comment type="caution">
    <text evidence="1">The sequence shown here is derived from an EMBL/GenBank/DDBJ whole genome shotgun (WGS) entry which is preliminary data.</text>
</comment>
<keyword evidence="2" id="KW-1185">Reference proteome</keyword>
<evidence type="ECO:0000313" key="1">
    <source>
        <dbReference type="EMBL" id="KAK9008280.1"/>
    </source>
</evidence>
<accession>A0ABR2R5R3</accession>
<sequence>MPLSATSTRYSLVKGERIVRSVFTAWLREFPSLICSIYTCPRVRGAVYYPCGIDAAELYCYAAMFAMMLVMVNNRDRDGRICIMGNKWPRDKETKHQNWWLCWLRQMNAYRKSLDQVNQLQEDTVGSFQMMKEASLDQVNQPREDTVRSIQISQLKSYKKNTERSPEEGTETGRVKWSVHSIHHSLSSSLPGTAERMVNRHFYFCSGRSSIFILGGKCSLAWKPQQVAEDGENRSVAQSQLHNMKAFGTSTKISLNES</sequence>
<gene>
    <name evidence="1" type="ORF">V6N11_075180</name>
</gene>
<name>A0ABR2R5R3_9ROSI</name>
<dbReference type="Proteomes" id="UP001396334">
    <property type="component" value="Unassembled WGS sequence"/>
</dbReference>